<gene>
    <name evidence="2" type="ORF">ACFFX0_22200</name>
</gene>
<protein>
    <submittedName>
        <fullName evidence="2">Uncharacterized protein</fullName>
    </submittedName>
</protein>
<name>A0ABV5G4A9_9MICC</name>
<proteinExistence type="predicted"/>
<sequence>MKAPKEAKTARSIRSISSSVSSGTSTVTPQRTATSWSRSAGAMVNNEGIGLMSASRDLVRSPASSVLSATVRLILLWSCFAPPDTYH</sequence>
<feature type="region of interest" description="Disordered" evidence="1">
    <location>
        <begin position="1"/>
        <end position="39"/>
    </location>
</feature>
<dbReference type="EMBL" id="JBHMFI010000001">
    <property type="protein sequence ID" value="MFB9073765.1"/>
    <property type="molecule type" value="Genomic_DNA"/>
</dbReference>
<feature type="compositionally biased region" description="Low complexity" evidence="1">
    <location>
        <begin position="12"/>
        <end position="27"/>
    </location>
</feature>
<keyword evidence="3" id="KW-1185">Reference proteome</keyword>
<comment type="caution">
    <text evidence="2">The sequence shown here is derived from an EMBL/GenBank/DDBJ whole genome shotgun (WGS) entry which is preliminary data.</text>
</comment>
<evidence type="ECO:0000256" key="1">
    <source>
        <dbReference type="SAM" id="MobiDB-lite"/>
    </source>
</evidence>
<evidence type="ECO:0000313" key="2">
    <source>
        <dbReference type="EMBL" id="MFB9073765.1"/>
    </source>
</evidence>
<evidence type="ECO:0000313" key="3">
    <source>
        <dbReference type="Proteomes" id="UP001589575"/>
    </source>
</evidence>
<dbReference type="Proteomes" id="UP001589575">
    <property type="component" value="Unassembled WGS sequence"/>
</dbReference>
<accession>A0ABV5G4A9</accession>
<reference evidence="2 3" key="1">
    <citation type="submission" date="2024-09" db="EMBL/GenBank/DDBJ databases">
        <authorList>
            <person name="Sun Q."/>
            <person name="Mori K."/>
        </authorList>
    </citation>
    <scope>NUCLEOTIDE SEQUENCE [LARGE SCALE GENOMIC DNA]</scope>
    <source>
        <strain evidence="2 3">CCM 7609</strain>
    </source>
</reference>
<feature type="compositionally biased region" description="Polar residues" evidence="1">
    <location>
        <begin position="28"/>
        <end position="38"/>
    </location>
</feature>
<organism evidence="2 3">
    <name type="scientific">Citricoccus parietis</name>
    <dbReference type="NCBI Taxonomy" id="592307"/>
    <lineage>
        <taxon>Bacteria</taxon>
        <taxon>Bacillati</taxon>
        <taxon>Actinomycetota</taxon>
        <taxon>Actinomycetes</taxon>
        <taxon>Micrococcales</taxon>
        <taxon>Micrococcaceae</taxon>
        <taxon>Citricoccus</taxon>
    </lineage>
</organism>